<accession>A0ABT1S8G2</accession>
<gene>
    <name evidence="1" type="ORF">NE686_06695</name>
</gene>
<dbReference type="Proteomes" id="UP001524478">
    <property type="component" value="Unassembled WGS sequence"/>
</dbReference>
<proteinExistence type="predicted"/>
<dbReference type="RefSeq" id="WP_256310910.1">
    <property type="nucleotide sequence ID" value="NZ_JANGAC010000004.1"/>
</dbReference>
<keyword evidence="2" id="KW-1185">Reference proteome</keyword>
<organism evidence="1 2">
    <name type="scientific">Tissierella carlieri</name>
    <dbReference type="NCBI Taxonomy" id="689904"/>
    <lineage>
        <taxon>Bacteria</taxon>
        <taxon>Bacillati</taxon>
        <taxon>Bacillota</taxon>
        <taxon>Tissierellia</taxon>
        <taxon>Tissierellales</taxon>
        <taxon>Tissierellaceae</taxon>
        <taxon>Tissierella</taxon>
    </lineage>
</organism>
<comment type="caution">
    <text evidence="1">The sequence shown here is derived from an EMBL/GenBank/DDBJ whole genome shotgun (WGS) entry which is preliminary data.</text>
</comment>
<evidence type="ECO:0000313" key="2">
    <source>
        <dbReference type="Proteomes" id="UP001524478"/>
    </source>
</evidence>
<protein>
    <submittedName>
        <fullName evidence="1">Uncharacterized protein</fullName>
    </submittedName>
</protein>
<name>A0ABT1S8G2_9FIRM</name>
<sequence length="136" mass="16343">MKKIDIEELYWIDWNEISRKPEELNEIFAYIRDYDSRNIEELGKILKLYSNPSGEFTIEFAKIAGEIYKNDKIKFIKALNLVRDEAINLVYVFRMEKIFEDEDKEYTEVLSSNQLTEEEIDTTYTFFKMYKTICAT</sequence>
<dbReference type="EMBL" id="JANGAC010000004">
    <property type="protein sequence ID" value="MCQ4922764.1"/>
    <property type="molecule type" value="Genomic_DNA"/>
</dbReference>
<evidence type="ECO:0000313" key="1">
    <source>
        <dbReference type="EMBL" id="MCQ4922764.1"/>
    </source>
</evidence>
<reference evidence="1 2" key="1">
    <citation type="submission" date="2022-06" db="EMBL/GenBank/DDBJ databases">
        <title>Isolation of gut microbiota from human fecal samples.</title>
        <authorList>
            <person name="Pamer E.G."/>
            <person name="Barat B."/>
            <person name="Waligurski E."/>
            <person name="Medina S."/>
            <person name="Paddock L."/>
            <person name="Mostad J."/>
        </authorList>
    </citation>
    <scope>NUCLEOTIDE SEQUENCE [LARGE SCALE GENOMIC DNA]</scope>
    <source>
        <strain evidence="1 2">DFI.7.95</strain>
    </source>
</reference>